<evidence type="ECO:0000256" key="1">
    <source>
        <dbReference type="ARBA" id="ARBA00004651"/>
    </source>
</evidence>
<reference evidence="9 10" key="1">
    <citation type="submission" date="2017-10" db="EMBL/GenBank/DDBJ databases">
        <title>Bacillus sp. nov., a halophilic bacterium isolated from a Yangshapao Lake.</title>
        <authorList>
            <person name="Wang H."/>
        </authorList>
    </citation>
    <scope>NUCLEOTIDE SEQUENCE [LARGE SCALE GENOMIC DNA]</scope>
    <source>
        <strain evidence="9 10">YSP-3</strain>
    </source>
</reference>
<evidence type="ECO:0000259" key="8">
    <source>
        <dbReference type="Pfam" id="PF00892"/>
    </source>
</evidence>
<evidence type="ECO:0000256" key="4">
    <source>
        <dbReference type="ARBA" id="ARBA00022692"/>
    </source>
</evidence>
<keyword evidence="4 7" id="KW-0812">Transmembrane</keyword>
<dbReference type="Gene3D" id="1.10.3730.20">
    <property type="match status" value="1"/>
</dbReference>
<feature type="transmembrane region" description="Helical" evidence="7">
    <location>
        <begin position="215"/>
        <end position="233"/>
    </location>
</feature>
<dbReference type="EMBL" id="PDOF01000002">
    <property type="protein sequence ID" value="PYZ96785.1"/>
    <property type="molecule type" value="Genomic_DNA"/>
</dbReference>
<feature type="domain" description="EamA" evidence="8">
    <location>
        <begin position="5"/>
        <end position="137"/>
    </location>
</feature>
<comment type="caution">
    <text evidence="9">The sequence shown here is derived from an EMBL/GenBank/DDBJ whole genome shotgun (WGS) entry which is preliminary data.</text>
</comment>
<name>A0A2W0HH83_9BACI</name>
<dbReference type="PANTHER" id="PTHR42920">
    <property type="entry name" value="OS03G0707200 PROTEIN-RELATED"/>
    <property type="match status" value="1"/>
</dbReference>
<feature type="transmembrane region" description="Helical" evidence="7">
    <location>
        <begin position="182"/>
        <end position="203"/>
    </location>
</feature>
<evidence type="ECO:0000256" key="6">
    <source>
        <dbReference type="ARBA" id="ARBA00023136"/>
    </source>
</evidence>
<evidence type="ECO:0000256" key="3">
    <source>
        <dbReference type="ARBA" id="ARBA00022475"/>
    </source>
</evidence>
<evidence type="ECO:0000256" key="7">
    <source>
        <dbReference type="SAM" id="Phobius"/>
    </source>
</evidence>
<proteinExistence type="inferred from homology"/>
<dbReference type="Proteomes" id="UP000248066">
    <property type="component" value="Unassembled WGS sequence"/>
</dbReference>
<protein>
    <submittedName>
        <fullName evidence="9">EamA family transporter</fullName>
    </submittedName>
</protein>
<feature type="domain" description="EamA" evidence="8">
    <location>
        <begin position="151"/>
        <end position="282"/>
    </location>
</feature>
<feature type="transmembrane region" description="Helical" evidence="7">
    <location>
        <begin position="67"/>
        <end position="86"/>
    </location>
</feature>
<dbReference type="RefSeq" id="WP_110520723.1">
    <property type="nucleotide sequence ID" value="NZ_PDOF01000002.1"/>
</dbReference>
<feature type="transmembrane region" description="Helical" evidence="7">
    <location>
        <begin position="268"/>
        <end position="288"/>
    </location>
</feature>
<dbReference type="OrthoDB" id="3180815at2"/>
<evidence type="ECO:0000313" key="10">
    <source>
        <dbReference type="Proteomes" id="UP000248066"/>
    </source>
</evidence>
<gene>
    <name evidence="9" type="ORF">CR205_13960</name>
</gene>
<keyword evidence="5 7" id="KW-1133">Transmembrane helix</keyword>
<dbReference type="InterPro" id="IPR000620">
    <property type="entry name" value="EamA_dom"/>
</dbReference>
<keyword evidence="3" id="KW-1003">Cell membrane</keyword>
<feature type="transmembrane region" description="Helical" evidence="7">
    <location>
        <begin position="123"/>
        <end position="141"/>
    </location>
</feature>
<dbReference type="SUPFAM" id="SSF103481">
    <property type="entry name" value="Multidrug resistance efflux transporter EmrE"/>
    <property type="match status" value="2"/>
</dbReference>
<sequence length="296" mass="31576">MRLWMYALLVFTGGCFLGALSTSVKLAYEAGFSIPQITVSQFFYGTALIWLVWLFSKKKRLTLKSAGVLLISGIPMALTGTFYYFSLQTLDASLAIIFLFQFVWVGSLFDYVIYRKRPSVQQWAAIAVLLAGSVLAVGLITDGVTNLSLQGVGFGMLSAFTFTTFVFVSGNVGRNVPAVQKSAVFAAGGLIFACIVFPPFAVFDSAASFTAITPYALFLGLFGVTLPPLLFAIGMPRIGTSTGTILSASELPVAVVLSAMVLNETVGTLQWAGVAVILIGIVAGNVRWRRPVADTG</sequence>
<dbReference type="Pfam" id="PF00892">
    <property type="entry name" value="EamA"/>
    <property type="match status" value="2"/>
</dbReference>
<comment type="subcellular location">
    <subcellularLocation>
        <location evidence="1">Cell membrane</location>
        <topology evidence="1">Multi-pass membrane protein</topology>
    </subcellularLocation>
</comment>
<feature type="transmembrane region" description="Helical" evidence="7">
    <location>
        <begin position="92"/>
        <end position="111"/>
    </location>
</feature>
<dbReference type="GO" id="GO:0005886">
    <property type="term" value="C:plasma membrane"/>
    <property type="evidence" value="ECO:0007669"/>
    <property type="project" value="UniProtKB-SubCell"/>
</dbReference>
<feature type="transmembrane region" description="Helical" evidence="7">
    <location>
        <begin position="37"/>
        <end position="55"/>
    </location>
</feature>
<dbReference type="AlphaFoldDB" id="A0A2W0HH83"/>
<feature type="transmembrane region" description="Helical" evidence="7">
    <location>
        <begin position="245"/>
        <end position="262"/>
    </location>
</feature>
<evidence type="ECO:0000256" key="2">
    <source>
        <dbReference type="ARBA" id="ARBA00007362"/>
    </source>
</evidence>
<keyword evidence="6 7" id="KW-0472">Membrane</keyword>
<dbReference type="PANTHER" id="PTHR42920:SF5">
    <property type="entry name" value="EAMA DOMAIN-CONTAINING PROTEIN"/>
    <property type="match status" value="1"/>
</dbReference>
<keyword evidence="10" id="KW-1185">Reference proteome</keyword>
<organism evidence="9 10">
    <name type="scientific">Alteribacter lacisalsi</name>
    <dbReference type="NCBI Taxonomy" id="2045244"/>
    <lineage>
        <taxon>Bacteria</taxon>
        <taxon>Bacillati</taxon>
        <taxon>Bacillota</taxon>
        <taxon>Bacilli</taxon>
        <taxon>Bacillales</taxon>
        <taxon>Bacillaceae</taxon>
        <taxon>Alteribacter</taxon>
    </lineage>
</organism>
<dbReference type="InterPro" id="IPR037185">
    <property type="entry name" value="EmrE-like"/>
</dbReference>
<evidence type="ECO:0000313" key="9">
    <source>
        <dbReference type="EMBL" id="PYZ96785.1"/>
    </source>
</evidence>
<feature type="transmembrane region" description="Helical" evidence="7">
    <location>
        <begin position="147"/>
        <end position="170"/>
    </location>
</feature>
<dbReference type="InterPro" id="IPR051258">
    <property type="entry name" value="Diverse_Substrate_Transporter"/>
</dbReference>
<accession>A0A2W0HH83</accession>
<dbReference type="PROSITE" id="PS51257">
    <property type="entry name" value="PROKAR_LIPOPROTEIN"/>
    <property type="match status" value="1"/>
</dbReference>
<evidence type="ECO:0000256" key="5">
    <source>
        <dbReference type="ARBA" id="ARBA00022989"/>
    </source>
</evidence>
<comment type="similarity">
    <text evidence="2">Belongs to the EamA transporter family.</text>
</comment>